<dbReference type="InterPro" id="IPR017853">
    <property type="entry name" value="GH"/>
</dbReference>
<keyword evidence="3" id="KW-0378">Hydrolase</keyword>
<dbReference type="InterPro" id="IPR033132">
    <property type="entry name" value="GH_1_N_CS"/>
</dbReference>
<dbReference type="PANTHER" id="PTHR10353:SF122">
    <property type="entry name" value="6-PHOSPHO-BETA-GLUCOSIDASE ASCB-RELATED"/>
    <property type="match status" value="1"/>
</dbReference>
<evidence type="ECO:0000313" key="4">
    <source>
        <dbReference type="Proteomes" id="UP000327236"/>
    </source>
</evidence>
<evidence type="ECO:0000256" key="1">
    <source>
        <dbReference type="ARBA" id="ARBA00023295"/>
    </source>
</evidence>
<organism evidence="3 4">
    <name type="scientific">Lactobacillus jensenii</name>
    <dbReference type="NCBI Taxonomy" id="109790"/>
    <lineage>
        <taxon>Bacteria</taxon>
        <taxon>Bacillati</taxon>
        <taxon>Bacillota</taxon>
        <taxon>Bacilli</taxon>
        <taxon>Lactobacillales</taxon>
        <taxon>Lactobacillaceae</taxon>
        <taxon>Lactobacillus</taxon>
    </lineage>
</organism>
<dbReference type="PROSITE" id="PS00653">
    <property type="entry name" value="GLYCOSYL_HYDROL_F1_2"/>
    <property type="match status" value="1"/>
</dbReference>
<dbReference type="EMBL" id="VYWW01000001">
    <property type="protein sequence ID" value="KAA9324407.1"/>
    <property type="molecule type" value="Genomic_DNA"/>
</dbReference>
<dbReference type="Gene3D" id="3.20.20.80">
    <property type="entry name" value="Glycosidases"/>
    <property type="match status" value="1"/>
</dbReference>
<sequence>MNTKTSFPKDFLWGGATAANQLEGGYDEGGKGLSVTDITTAGSLEKPRMLTYMLNGKAGETPAMPGAGLPKGAKGAILPDEYYPNHVAIDFYHHYKEDIKLFAEMGFKTFRMSIAWTRIFPKGDEKEPNQAGLDFYRKVFEELKKYNIEPLVTISHYEDPLYLSEKYNDWQDRAMIDEYVKYAKVLFNEYKGLVKYWLTFNEINCSLLMLNLFGQKTNDDAVYQHAYQKLHYQFVASARAVKAAHEIDSNYVVGNMICGIVNYPLTPDPKDILANRYAWEQNIFYCGDVQALGEYPSYSKRLWNEHNVHLDITDQDLADLKAGKVDMYTFSYYMSNVITTHESKDKVGGNFAAGAKNPYLKYSEWGWATDPVGLEYYLEVMNDRYHLPQMVVENGLGAVDKLTEDNEVHDDYRIDYLKQHIKAMKAAINNGVDLIGYTTWGCIDLVSAGTGQMSKRYGFIYVDRDDEGNGSLKRYKKDSFYWYKKVIASNGEDLG</sequence>
<dbReference type="Proteomes" id="UP000327236">
    <property type="component" value="Unassembled WGS sequence"/>
</dbReference>
<name>A0A5N1IKJ4_LACJE</name>
<gene>
    <name evidence="3" type="ORF">F6H94_00135</name>
</gene>
<dbReference type="GO" id="GO:0008422">
    <property type="term" value="F:beta-glucosidase activity"/>
    <property type="evidence" value="ECO:0007669"/>
    <property type="project" value="TreeGrafter"/>
</dbReference>
<dbReference type="PANTHER" id="PTHR10353">
    <property type="entry name" value="GLYCOSYL HYDROLASE"/>
    <property type="match status" value="1"/>
</dbReference>
<dbReference type="PRINTS" id="PR00131">
    <property type="entry name" value="GLHYDRLASE1"/>
</dbReference>
<comment type="similarity">
    <text evidence="2">Belongs to the glycosyl hydrolase 1 family.</text>
</comment>
<evidence type="ECO:0000313" key="3">
    <source>
        <dbReference type="EMBL" id="KAA9324407.1"/>
    </source>
</evidence>
<dbReference type="InterPro" id="IPR001360">
    <property type="entry name" value="Glyco_hydro_1"/>
</dbReference>
<proteinExistence type="inferred from homology"/>
<accession>A0A5N1IKJ4</accession>
<dbReference type="OrthoDB" id="1688691at2"/>
<keyword evidence="1" id="KW-0326">Glycosidase</keyword>
<evidence type="ECO:0000256" key="2">
    <source>
        <dbReference type="RuleBase" id="RU003690"/>
    </source>
</evidence>
<dbReference type="GO" id="GO:0005829">
    <property type="term" value="C:cytosol"/>
    <property type="evidence" value="ECO:0007669"/>
    <property type="project" value="TreeGrafter"/>
</dbReference>
<dbReference type="KEGG" id="lje:BUE77_07965"/>
<dbReference type="GeneID" id="31743655"/>
<dbReference type="AlphaFoldDB" id="A0A5N1IKJ4"/>
<dbReference type="SUPFAM" id="SSF51445">
    <property type="entry name" value="(Trans)glycosidases"/>
    <property type="match status" value="1"/>
</dbReference>
<dbReference type="Pfam" id="PF00232">
    <property type="entry name" value="Glyco_hydro_1"/>
    <property type="match status" value="2"/>
</dbReference>
<protein>
    <submittedName>
        <fullName evidence="3">Family 1 glycosylhydrolase</fullName>
    </submittedName>
</protein>
<dbReference type="GO" id="GO:0016052">
    <property type="term" value="P:carbohydrate catabolic process"/>
    <property type="evidence" value="ECO:0007669"/>
    <property type="project" value="TreeGrafter"/>
</dbReference>
<dbReference type="RefSeq" id="WP_006587749.1">
    <property type="nucleotide sequence ID" value="NZ_CATOUV010000001.1"/>
</dbReference>
<reference evidence="3 4" key="1">
    <citation type="submission" date="2019-09" db="EMBL/GenBank/DDBJ databases">
        <title>Draft genome sequence assemblies of isolates from the urinary tract.</title>
        <authorList>
            <person name="Mores C.R."/>
            <person name="Putonti C."/>
            <person name="Wolfe A.J."/>
        </authorList>
    </citation>
    <scope>NUCLEOTIDE SEQUENCE [LARGE SCALE GENOMIC DNA]</scope>
    <source>
        <strain evidence="3 4">UMB246</strain>
    </source>
</reference>
<comment type="caution">
    <text evidence="3">The sequence shown here is derived from an EMBL/GenBank/DDBJ whole genome shotgun (WGS) entry which is preliminary data.</text>
</comment>